<evidence type="ECO:0000259" key="8">
    <source>
        <dbReference type="Pfam" id="PF02706"/>
    </source>
</evidence>
<evidence type="ECO:0000313" key="10">
    <source>
        <dbReference type="EMBL" id="SFQ33992.1"/>
    </source>
</evidence>
<evidence type="ECO:0000256" key="5">
    <source>
        <dbReference type="ARBA" id="ARBA00022989"/>
    </source>
</evidence>
<evidence type="ECO:0000256" key="6">
    <source>
        <dbReference type="ARBA" id="ARBA00023136"/>
    </source>
</evidence>
<dbReference type="InterPro" id="IPR003856">
    <property type="entry name" value="LPS_length_determ_N"/>
</dbReference>
<gene>
    <name evidence="10" type="ORF">SAMN05444406_12916</name>
</gene>
<dbReference type="RefSeq" id="WP_092282637.1">
    <property type="nucleotide sequence ID" value="NZ_FOXR01000029.1"/>
</dbReference>
<feature type="transmembrane region" description="Helical" evidence="7">
    <location>
        <begin position="20"/>
        <end position="42"/>
    </location>
</feature>
<evidence type="ECO:0000256" key="7">
    <source>
        <dbReference type="SAM" id="Phobius"/>
    </source>
</evidence>
<evidence type="ECO:0000256" key="4">
    <source>
        <dbReference type="ARBA" id="ARBA00022692"/>
    </source>
</evidence>
<dbReference type="Pfam" id="PF02706">
    <property type="entry name" value="Wzz"/>
    <property type="match status" value="1"/>
</dbReference>
<dbReference type="EMBL" id="FOXR01000029">
    <property type="protein sequence ID" value="SFQ33992.1"/>
    <property type="molecule type" value="Genomic_DNA"/>
</dbReference>
<dbReference type="InterPro" id="IPR050445">
    <property type="entry name" value="Bact_polysacc_biosynth/exp"/>
</dbReference>
<keyword evidence="5 7" id="KW-1133">Transmembrane helix</keyword>
<evidence type="ECO:0000256" key="3">
    <source>
        <dbReference type="ARBA" id="ARBA00022475"/>
    </source>
</evidence>
<organism evidence="10 11">
    <name type="scientific">Caldicoprobacter faecalis</name>
    <dbReference type="NCBI Taxonomy" id="937334"/>
    <lineage>
        <taxon>Bacteria</taxon>
        <taxon>Bacillati</taxon>
        <taxon>Bacillota</taxon>
        <taxon>Clostridia</taxon>
        <taxon>Caldicoprobacterales</taxon>
        <taxon>Caldicoprobacteraceae</taxon>
        <taxon>Caldicoprobacter</taxon>
    </lineage>
</organism>
<accession>A0A1I5XPV1</accession>
<keyword evidence="6 7" id="KW-0472">Membrane</keyword>
<feature type="domain" description="Tyrosine-protein kinase G-rich" evidence="9">
    <location>
        <begin position="147"/>
        <end position="195"/>
    </location>
</feature>
<dbReference type="STRING" id="937334.SAMN05444406_12916"/>
<evidence type="ECO:0000256" key="2">
    <source>
        <dbReference type="ARBA" id="ARBA00006683"/>
    </source>
</evidence>
<dbReference type="GO" id="GO:0004713">
    <property type="term" value="F:protein tyrosine kinase activity"/>
    <property type="evidence" value="ECO:0007669"/>
    <property type="project" value="TreeGrafter"/>
</dbReference>
<dbReference type="PANTHER" id="PTHR32309:SF13">
    <property type="entry name" value="FERRIC ENTEROBACTIN TRANSPORT PROTEIN FEPE"/>
    <property type="match status" value="1"/>
</dbReference>
<keyword evidence="4 7" id="KW-0812">Transmembrane</keyword>
<keyword evidence="11" id="KW-1185">Reference proteome</keyword>
<comment type="similarity">
    <text evidence="2">Belongs to the CpsC/CapA family.</text>
</comment>
<proteinExistence type="inferred from homology"/>
<comment type="subcellular location">
    <subcellularLocation>
        <location evidence="1">Cell membrane</location>
        <topology evidence="1">Multi-pass membrane protein</topology>
    </subcellularLocation>
</comment>
<dbReference type="InterPro" id="IPR032807">
    <property type="entry name" value="GNVR"/>
</dbReference>
<dbReference type="Proteomes" id="UP000198577">
    <property type="component" value="Unassembled WGS sequence"/>
</dbReference>
<feature type="transmembrane region" description="Helical" evidence="7">
    <location>
        <begin position="175"/>
        <end position="196"/>
    </location>
</feature>
<dbReference type="OrthoDB" id="2360475at2"/>
<dbReference type="AlphaFoldDB" id="A0A1I5XPV1"/>
<evidence type="ECO:0000259" key="9">
    <source>
        <dbReference type="Pfam" id="PF13807"/>
    </source>
</evidence>
<protein>
    <submittedName>
        <fullName evidence="10">Capsular polysaccharide biosynthesis protein</fullName>
    </submittedName>
</protein>
<name>A0A1I5XPV1_9FIRM</name>
<reference evidence="10 11" key="1">
    <citation type="submission" date="2016-10" db="EMBL/GenBank/DDBJ databases">
        <authorList>
            <person name="de Groot N.N."/>
        </authorList>
    </citation>
    <scope>NUCLEOTIDE SEQUENCE [LARGE SCALE GENOMIC DNA]</scope>
    <source>
        <strain evidence="10 11">DSM 20678</strain>
    </source>
</reference>
<feature type="domain" description="Polysaccharide chain length determinant N-terminal" evidence="8">
    <location>
        <begin position="5"/>
        <end position="97"/>
    </location>
</feature>
<dbReference type="Pfam" id="PF13807">
    <property type="entry name" value="GNVR"/>
    <property type="match status" value="1"/>
</dbReference>
<keyword evidence="3" id="KW-1003">Cell membrane</keyword>
<sequence>MAISEEMELKDLFEIIRKRLGLIVMITVVAVLISAVVSFFLLDEVYETSTTLMVGKTQNSQANTIEYNDILANQKLVKTYSVIAKSDRVLDKVIEKLQLELKPADLRKKITVTSEGETEIIRITVEDTDPAFATDLANAIAEVFMREVVDIMKLDNVQVIDVAKVPQEPVKPKPLLNIAIAGVLGLMLGLGVVFLVEYLDNTIKVSEDIEKYLELPVLGIIPMYEEQ</sequence>
<evidence type="ECO:0000313" key="11">
    <source>
        <dbReference type="Proteomes" id="UP000198577"/>
    </source>
</evidence>
<dbReference type="GO" id="GO:0005886">
    <property type="term" value="C:plasma membrane"/>
    <property type="evidence" value="ECO:0007669"/>
    <property type="project" value="UniProtKB-SubCell"/>
</dbReference>
<dbReference type="PANTHER" id="PTHR32309">
    <property type="entry name" value="TYROSINE-PROTEIN KINASE"/>
    <property type="match status" value="1"/>
</dbReference>
<evidence type="ECO:0000256" key="1">
    <source>
        <dbReference type="ARBA" id="ARBA00004651"/>
    </source>
</evidence>